<keyword evidence="1" id="KW-0808">Transferase</keyword>
<comment type="catalytic activity">
    <reaction evidence="1">
        <text>RNA(n) + a ribonucleoside 5'-triphosphate = RNA(n+1) + diphosphate</text>
        <dbReference type="Rhea" id="RHEA:21248"/>
        <dbReference type="Rhea" id="RHEA-COMP:14527"/>
        <dbReference type="Rhea" id="RHEA-COMP:17342"/>
        <dbReference type="ChEBI" id="CHEBI:33019"/>
        <dbReference type="ChEBI" id="CHEBI:61557"/>
        <dbReference type="ChEBI" id="CHEBI:140395"/>
        <dbReference type="EC" id="2.7.7.48"/>
    </reaction>
</comment>
<dbReference type="RefSeq" id="XP_031071218.1">
    <property type="nucleotide sequence ID" value="XM_031199181.1"/>
</dbReference>
<dbReference type="AlphaFoldDB" id="X0K6D4"/>
<dbReference type="GO" id="GO:0031380">
    <property type="term" value="C:nuclear RNA-directed RNA polymerase complex"/>
    <property type="evidence" value="ECO:0007669"/>
    <property type="project" value="TreeGrafter"/>
</dbReference>
<reference evidence="4" key="1">
    <citation type="submission" date="2011-11" db="EMBL/GenBank/DDBJ databases">
        <title>The Genome Sequence of Fusarium oxysporum II5.</title>
        <authorList>
            <consortium name="The Broad Institute Genome Sequencing Platform"/>
            <person name="Ma L.-J."/>
            <person name="Gale L.R."/>
            <person name="Schwartz D.C."/>
            <person name="Zhou S."/>
            <person name="Corby-Kistler H."/>
            <person name="Young S.K."/>
            <person name="Zeng Q."/>
            <person name="Gargeya S."/>
            <person name="Fitzgerald M."/>
            <person name="Haas B."/>
            <person name="Abouelleil A."/>
            <person name="Alvarado L."/>
            <person name="Arachchi H.M."/>
            <person name="Berlin A."/>
            <person name="Brown A."/>
            <person name="Chapman S.B."/>
            <person name="Chen Z."/>
            <person name="Dunbar C."/>
            <person name="Freedman E."/>
            <person name="Gearin G."/>
            <person name="Goldberg J."/>
            <person name="Griggs A."/>
            <person name="Gujja S."/>
            <person name="Heiman D."/>
            <person name="Howarth C."/>
            <person name="Larson L."/>
            <person name="Lui A."/>
            <person name="MacDonald P.J.P."/>
            <person name="Montmayeur A."/>
            <person name="Murphy C."/>
            <person name="Neiman D."/>
            <person name="Pearson M."/>
            <person name="Priest M."/>
            <person name="Roberts A."/>
            <person name="Saif S."/>
            <person name="Shea T."/>
            <person name="Shenoy N."/>
            <person name="Sisk P."/>
            <person name="Stolte C."/>
            <person name="Sykes S."/>
            <person name="Wortman J."/>
            <person name="Nusbaum C."/>
            <person name="Birren B."/>
        </authorList>
    </citation>
    <scope>NUCLEOTIDE SEQUENCE [LARGE SCALE GENOMIC DNA]</scope>
    <source>
        <strain evidence="4">54006</strain>
    </source>
</reference>
<dbReference type="GO" id="GO:0003968">
    <property type="term" value="F:RNA-directed RNA polymerase activity"/>
    <property type="evidence" value="ECO:0007669"/>
    <property type="project" value="UniProtKB-KW"/>
</dbReference>
<dbReference type="Pfam" id="PF05183">
    <property type="entry name" value="RdRP"/>
    <property type="match status" value="1"/>
</dbReference>
<protein>
    <recommendedName>
        <fullName evidence="1">RNA-dependent RNA polymerase</fullName>
        <ecNumber evidence="1">2.7.7.48</ecNumber>
    </recommendedName>
</protein>
<keyword evidence="1" id="KW-0694">RNA-binding</keyword>
<comment type="similarity">
    <text evidence="1">Belongs to the RdRP family.</text>
</comment>
<feature type="region of interest" description="Disordered" evidence="2">
    <location>
        <begin position="1"/>
        <end position="39"/>
    </location>
</feature>
<name>X0K6D4_FUSO5</name>
<evidence type="ECO:0000256" key="1">
    <source>
        <dbReference type="RuleBase" id="RU363098"/>
    </source>
</evidence>
<sequence length="1047" mass="119343">MSSKRPPDGLSKGSQQNPKHQRRSKRCRPGQPKVRRNHTINLDGLAPQLHGQWKAWPELTIHLEGLPTSVTTSNLWDWFSHEGEIAYMDIYETQRNPNISNAKIRFEPPPERNFWYTGSYVVRHHDRKQHPKQIEISIKLSNHVPPGFLKSPVHPDRTCPVKLTLYPAAIHFGSLTGEKSMKIMKSIPGMGNGRSLKLELSPKYQRLTVFFPIPSVAGGNRTERQHKVVIDFSSMKNVYQTAAVDNCCTLVVPLKTPPQYYWKTPDIHSTFSDETKNWSVMESWNRATNIVQQAGLPMMYPVTLHNDFQDPEFVDIGRWTTLGFVLDGGTEIASQVNQQLVSILDDFNITTKVQDDFKTVHGTKAKMWEYIDHQAPTEGHNALQMLQYSPDSIVHLPFEIRYQLEVCISRGYLNEHMIGREFLERLANMKPAKARLCLESVADNAQVVIDPMAILEESQIDGSIIMSRIPSHCCLIRKAVITPTTIRYTTPTVEMSNRVMRRYKHYEDRFLKIQFTEEMEKGKIAVNKDQNDEIYKRVLRSMYKGVRIGDRFYEFLAFGNSQLRVNGAYFFCPTEHLSCDDIRRWMGQFSHIKVVAKYAARLGQCFSTTRELHAISAPATQQIPDIERNGYCFTDGIGKISSFLAQLISEDMILDVIARPSAFQFRMGGCKGVLAIWPNDTKVMEVHIRESQKKFESDSKGLEIIRSAAMATATLNRQTITILECLGVPIASFTNLLDHQLRSYELAMEDNDVAIDMLTKFVDENNISDLLRAGFKTDDLQEPFVVNVLKLWRSWSLKLLKEKARIQVQKSAFILGCVDETGTLRGHSSEPEGSEDKAIDRLPQIFIQLSDATHYNKTQVISGVCIIGRNPSLHPGDIRVVEAVDCPALHHLRDVVVFPSTGDQPVPNMLSGGDLDGDDFFVIWEPTLIPRRWNYPPMNYLAPKPIELDRDVTVDDLRNFFVKYLKNDKLPLIATSHLAFSDDLGPMSPKCLELAELHSKAVDYPKTGDPAVLRRDQQPRKWPHFMEKKNSYTSRKALGVIFDKVKV</sequence>
<proteinExistence type="inferred from homology"/>
<evidence type="ECO:0000259" key="3">
    <source>
        <dbReference type="Pfam" id="PF05183"/>
    </source>
</evidence>
<dbReference type="InterPro" id="IPR057596">
    <property type="entry name" value="RDRP_core"/>
</dbReference>
<dbReference type="CDD" id="cd00590">
    <property type="entry name" value="RRM_SF"/>
    <property type="match status" value="1"/>
</dbReference>
<dbReference type="InterPro" id="IPR007855">
    <property type="entry name" value="RDRP"/>
</dbReference>
<dbReference type="GeneID" id="42027246"/>
<keyword evidence="1" id="KW-0696">RNA-directed RNA polymerase</keyword>
<dbReference type="EC" id="2.7.7.48" evidence="1"/>
<dbReference type="Proteomes" id="UP000030685">
    <property type="component" value="Unassembled WGS sequence"/>
</dbReference>
<dbReference type="EMBL" id="JH658273">
    <property type="protein sequence ID" value="EXM09129.1"/>
    <property type="molecule type" value="Genomic_DNA"/>
</dbReference>
<feature type="compositionally biased region" description="Basic residues" evidence="2">
    <location>
        <begin position="19"/>
        <end position="38"/>
    </location>
</feature>
<dbReference type="HOGENOM" id="CLU_001366_0_2_1"/>
<dbReference type="PANTHER" id="PTHR23079">
    <property type="entry name" value="RNA-DEPENDENT RNA POLYMERASE"/>
    <property type="match status" value="1"/>
</dbReference>
<dbReference type="VEuPathDB" id="FungiDB:FOIG_02071"/>
<reference evidence="4" key="2">
    <citation type="submission" date="2012-05" db="EMBL/GenBank/DDBJ databases">
        <title>The Genome Annotation of Fusarium oxysporum II5.</title>
        <authorList>
            <consortium name="The Broad Institute Genomics Platform"/>
            <person name="Ma L.-J."/>
            <person name="Corby-Kistler H."/>
            <person name="Broz K."/>
            <person name="Gale L.R."/>
            <person name="Jonkers W."/>
            <person name="O'Donnell K."/>
            <person name="Ploetz R."/>
            <person name="Steinberg C."/>
            <person name="Schwartz D.C."/>
            <person name="VanEtten H."/>
            <person name="Zhou S."/>
            <person name="Young S.K."/>
            <person name="Zeng Q."/>
            <person name="Gargeya S."/>
            <person name="Fitzgerald M."/>
            <person name="Abouelleil A."/>
            <person name="Alvarado L."/>
            <person name="Chapman S.B."/>
            <person name="Gainer-Dewar J."/>
            <person name="Goldberg J."/>
            <person name="Griggs A."/>
            <person name="Gujja S."/>
            <person name="Hansen M."/>
            <person name="Howarth C."/>
            <person name="Imamovic A."/>
            <person name="Ireland A."/>
            <person name="Larimer J."/>
            <person name="McCowan C."/>
            <person name="Murphy C."/>
            <person name="Pearson M."/>
            <person name="Poon T.W."/>
            <person name="Priest M."/>
            <person name="Roberts A."/>
            <person name="Saif S."/>
            <person name="Shea T."/>
            <person name="Sykes S."/>
            <person name="Wortman J."/>
            <person name="Nusbaum C."/>
            <person name="Birren B."/>
        </authorList>
    </citation>
    <scope>NUCLEOTIDE SEQUENCE</scope>
    <source>
        <strain evidence="4">54006</strain>
    </source>
</reference>
<accession>X0K6D4</accession>
<evidence type="ECO:0000313" key="4">
    <source>
        <dbReference type="EMBL" id="EXM09129.1"/>
    </source>
</evidence>
<organism evidence="4">
    <name type="scientific">Fusarium odoratissimum (strain NRRL 54006)</name>
    <dbReference type="NCBI Taxonomy" id="1089451"/>
    <lineage>
        <taxon>Eukaryota</taxon>
        <taxon>Fungi</taxon>
        <taxon>Dikarya</taxon>
        <taxon>Ascomycota</taxon>
        <taxon>Pezizomycotina</taxon>
        <taxon>Sordariomycetes</taxon>
        <taxon>Hypocreomycetidae</taxon>
        <taxon>Hypocreales</taxon>
        <taxon>Nectriaceae</taxon>
        <taxon>Fusarium</taxon>
        <taxon>Fusarium oxysporum species complex</taxon>
        <taxon>Fusarium oxysporum f. sp. cubense (strain race 4)</taxon>
    </lineage>
</organism>
<dbReference type="GO" id="GO:0030422">
    <property type="term" value="P:siRNA processing"/>
    <property type="evidence" value="ECO:0007669"/>
    <property type="project" value="TreeGrafter"/>
</dbReference>
<dbReference type="PANTHER" id="PTHR23079:SF55">
    <property type="entry name" value="RNA-DIRECTED RNA POLYMERASE"/>
    <property type="match status" value="1"/>
</dbReference>
<feature type="domain" description="RDRP core" evidence="3">
    <location>
        <begin position="481"/>
        <end position="1045"/>
    </location>
</feature>
<gene>
    <name evidence="4" type="ORF">FOIG_02071</name>
</gene>
<evidence type="ECO:0000256" key="2">
    <source>
        <dbReference type="SAM" id="MobiDB-lite"/>
    </source>
</evidence>
<dbReference type="GO" id="GO:0003723">
    <property type="term" value="F:RNA binding"/>
    <property type="evidence" value="ECO:0007669"/>
    <property type="project" value="UniProtKB-KW"/>
</dbReference>
<keyword evidence="1" id="KW-0548">Nucleotidyltransferase</keyword>